<dbReference type="GO" id="GO:0006508">
    <property type="term" value="P:proteolysis"/>
    <property type="evidence" value="ECO:0007669"/>
    <property type="project" value="InterPro"/>
</dbReference>
<protein>
    <submittedName>
        <fullName evidence="5">CASP8</fullName>
    </submittedName>
</protein>
<dbReference type="InterPro" id="IPR003591">
    <property type="entry name" value="Leu-rich_rpt_typical-subtyp"/>
</dbReference>
<dbReference type="InterPro" id="IPR001309">
    <property type="entry name" value="Pept_C14_p20"/>
</dbReference>
<dbReference type="Gene3D" id="3.80.10.10">
    <property type="entry name" value="Ribonuclease Inhibitor"/>
    <property type="match status" value="1"/>
</dbReference>
<dbReference type="OrthoDB" id="676979at2759"/>
<dbReference type="AlphaFoldDB" id="A0A7J7JDZ1"/>
<organism evidence="5 6">
    <name type="scientific">Bugula neritina</name>
    <name type="common">Brown bryozoan</name>
    <name type="synonym">Sertularia neritina</name>
    <dbReference type="NCBI Taxonomy" id="10212"/>
    <lineage>
        <taxon>Eukaryota</taxon>
        <taxon>Metazoa</taxon>
        <taxon>Spiralia</taxon>
        <taxon>Lophotrochozoa</taxon>
        <taxon>Bryozoa</taxon>
        <taxon>Gymnolaemata</taxon>
        <taxon>Cheilostomatida</taxon>
        <taxon>Flustrina</taxon>
        <taxon>Buguloidea</taxon>
        <taxon>Bugulidae</taxon>
        <taxon>Bugula</taxon>
    </lineage>
</organism>
<dbReference type="SMART" id="SM00369">
    <property type="entry name" value="LRR_TYP"/>
    <property type="match status" value="3"/>
</dbReference>
<comment type="similarity">
    <text evidence="1">Belongs to the peptidase C14A family.</text>
</comment>
<dbReference type="PRINTS" id="PR00376">
    <property type="entry name" value="IL1BCENZYME"/>
</dbReference>
<feature type="domain" description="Caspase family p20" evidence="4">
    <location>
        <begin position="924"/>
        <end position="1045"/>
    </location>
</feature>
<dbReference type="InterPro" id="IPR032675">
    <property type="entry name" value="LRR_dom_sf"/>
</dbReference>
<dbReference type="SUPFAM" id="SSF52058">
    <property type="entry name" value="L domain-like"/>
    <property type="match status" value="1"/>
</dbReference>
<evidence type="ECO:0000256" key="1">
    <source>
        <dbReference type="ARBA" id="ARBA00010134"/>
    </source>
</evidence>
<keyword evidence="3" id="KW-0677">Repeat</keyword>
<dbReference type="InterPro" id="IPR011600">
    <property type="entry name" value="Pept_C14_caspase"/>
</dbReference>
<dbReference type="Gene3D" id="3.40.50.1460">
    <property type="match status" value="1"/>
</dbReference>
<name>A0A7J7JDZ1_BUGNE</name>
<dbReference type="InterPro" id="IPR050715">
    <property type="entry name" value="LRR-SigEffector_domain"/>
</dbReference>
<dbReference type="SUPFAM" id="SSF52129">
    <property type="entry name" value="Caspase-like"/>
    <property type="match status" value="1"/>
</dbReference>
<evidence type="ECO:0000256" key="3">
    <source>
        <dbReference type="ARBA" id="ARBA00022737"/>
    </source>
</evidence>
<comment type="caution">
    <text evidence="5">The sequence shown here is derived from an EMBL/GenBank/DDBJ whole genome shotgun (WGS) entry which is preliminary data.</text>
</comment>
<keyword evidence="2" id="KW-0433">Leucine-rich repeat</keyword>
<gene>
    <name evidence="5" type="ORF">EB796_017374</name>
</gene>
<dbReference type="PANTHER" id="PTHR45752:SF187">
    <property type="entry name" value="LEUCINE-RICH REPEAT AND IQ DOMAIN-CONTAINING PROTEIN 4"/>
    <property type="match status" value="1"/>
</dbReference>
<reference evidence="5" key="1">
    <citation type="submission" date="2020-06" db="EMBL/GenBank/DDBJ databases">
        <title>Draft genome of Bugula neritina, a colonial animal packing powerful symbionts and potential medicines.</title>
        <authorList>
            <person name="Rayko M."/>
        </authorList>
    </citation>
    <scope>NUCLEOTIDE SEQUENCE [LARGE SCALE GENOMIC DNA]</scope>
    <source>
        <strain evidence="5">Kwan_BN1</strain>
    </source>
</reference>
<dbReference type="PANTHER" id="PTHR45752">
    <property type="entry name" value="LEUCINE-RICH REPEAT-CONTAINING"/>
    <property type="match status" value="1"/>
</dbReference>
<dbReference type="Pfam" id="PF23598">
    <property type="entry name" value="LRR_14"/>
    <property type="match status" value="1"/>
</dbReference>
<evidence type="ECO:0000313" key="6">
    <source>
        <dbReference type="Proteomes" id="UP000593567"/>
    </source>
</evidence>
<dbReference type="EMBL" id="VXIV02002591">
    <property type="protein sequence ID" value="KAF6024315.1"/>
    <property type="molecule type" value="Genomic_DNA"/>
</dbReference>
<dbReference type="Pfam" id="PF00656">
    <property type="entry name" value="Peptidase_C14"/>
    <property type="match status" value="1"/>
</dbReference>
<dbReference type="InterPro" id="IPR055414">
    <property type="entry name" value="LRR_R13L4/SHOC2-like"/>
</dbReference>
<evidence type="ECO:0000256" key="2">
    <source>
        <dbReference type="ARBA" id="ARBA00022614"/>
    </source>
</evidence>
<keyword evidence="6" id="KW-1185">Reference proteome</keyword>
<dbReference type="InterPro" id="IPR029030">
    <property type="entry name" value="Caspase-like_dom_sf"/>
</dbReference>
<accession>A0A7J7JDZ1</accession>
<evidence type="ECO:0000313" key="5">
    <source>
        <dbReference type="EMBL" id="KAF6024315.1"/>
    </source>
</evidence>
<dbReference type="Proteomes" id="UP000593567">
    <property type="component" value="Unassembled WGS sequence"/>
</dbReference>
<proteinExistence type="inferred from homology"/>
<evidence type="ECO:0000259" key="4">
    <source>
        <dbReference type="PROSITE" id="PS50208"/>
    </source>
</evidence>
<sequence length="1115" mass="126525">MYQLKCVLLLKMSKQQKNKKRKAVCPKVRPINKVPVNDFSTSYVGGFDSFGPTFFVWYALDDANLSEMPRTDEMDLRRTTMAELKEEVGDDIITHLCIRGDPPDSLDTVAPHVTNMLVENINAFPPVLGKFKSLQTLHINDSKFPNGIPDYISDLSNLSVFRITRSELSSLPSSLKNMVGLKTLDLSESWFEGALPACIFELTSVTDLQLKKCHLRSLPSLKLMTSLKKLDISYNDFENGSPPPILAELSELEDLNLASCNLHSFPDSCGALESLLSLDLSDNDFSKGLPSGIAKIHSLKTLRLVNCNVDDLPGSLSQLKNLEILSLGMNKFENLPPVVCSFKELRVLSLGSVQSNEVLKNLDQNLTNLTKLSTIDCRRCEALNSPPFAVCEQGKRAIFKFYNDLKKGKVKVIAGTVAVIGELMSGKTSLKIDYFENTSRRLFAPSDIFELGDSPDDLPNLSQLTESLEQYCQEFSGFIPKWWQEVGDFIEKNKDKAFLTSSSDLERKYSEVDELDVIVRYLRNIGRILWYEDHDSLKNFIFHRITAVTDMVKLLFHHSGYHEWYQMAKKFKGVRFDGKVMDKKDYHHLIDNFRTNGILDIFVLKQIFDHESAFGYNVAMEVLQAFFLVHGPVDSHPRPQFILPYFSPEFKDDSYKKAGDRLQLRVEILFKGLALPRYVHQLLTVAMFNTLNDAEEKYYKWSYANGATIEHGECSFHLVHDFKKHSLILQVTTPVSQVSQSWKKLAITCKKVVCCAKKCGKATRPEVNLFCCHCIYVRAEEPGYQLMKDWAYFNEDEIDYVRTKSYTQAKCFKENNKEGNLDVPLPLLEPCKELNENHVKQLMEYLEEVKRFPSKCEGQASTVTAVQASNDDDGGFSDDDEFMDERNDHLTIMEPHIYMKPCTLPDVRQLFNQSDRVYQMSQPCRGRCLIINNYNFDPPRLGSDVDMQNIENVFTALSFDCTPHQDLTAQEMKDAIHRETQDEEHGCYGMFVLVIMTHGDQSTVCGIDGISVQRKEILDLLSNFKFTKMAGRPKLVVIQACSGVSEDRMNQPLLHDNRIDARAENGGELLQPEDEGLEPGDLPPPLIPLPGEIPSYQGIYLLNSSAPGTSQNISY</sequence>
<dbReference type="SMART" id="SM00115">
    <property type="entry name" value="CASc"/>
    <property type="match status" value="1"/>
</dbReference>
<dbReference type="PROSITE" id="PS50208">
    <property type="entry name" value="CASPASE_P20"/>
    <property type="match status" value="1"/>
</dbReference>
<dbReference type="GO" id="GO:0004197">
    <property type="term" value="F:cysteine-type endopeptidase activity"/>
    <property type="evidence" value="ECO:0007669"/>
    <property type="project" value="InterPro"/>
</dbReference>
<dbReference type="InterPro" id="IPR015917">
    <property type="entry name" value="Pept_C14A"/>
</dbReference>